<dbReference type="InterPro" id="IPR035979">
    <property type="entry name" value="RBD_domain_sf"/>
</dbReference>
<dbReference type="PANTHER" id="PTHR23140:SF4">
    <property type="entry name" value="PROTEIN CBR-NRD-1"/>
    <property type="match status" value="1"/>
</dbReference>
<dbReference type="AlphaFoldDB" id="A0A915CML5"/>
<protein>
    <submittedName>
        <fullName evidence="5">RRM domain-containing protein</fullName>
    </submittedName>
</protein>
<dbReference type="WBParaSite" id="jg10584">
    <property type="protein sequence ID" value="jg10584"/>
    <property type="gene ID" value="jg10584"/>
</dbReference>
<evidence type="ECO:0000256" key="2">
    <source>
        <dbReference type="SAM" id="MobiDB-lite"/>
    </source>
</evidence>
<dbReference type="Proteomes" id="UP000887574">
    <property type="component" value="Unplaced"/>
</dbReference>
<dbReference type="GO" id="GO:0005634">
    <property type="term" value="C:nucleus"/>
    <property type="evidence" value="ECO:0007669"/>
    <property type="project" value="TreeGrafter"/>
</dbReference>
<dbReference type="GO" id="GO:0003723">
    <property type="term" value="F:RNA binding"/>
    <property type="evidence" value="ECO:0007669"/>
    <property type="project" value="UniProtKB-UniRule"/>
</dbReference>
<name>A0A915CML5_9BILA</name>
<feature type="region of interest" description="Disordered" evidence="2">
    <location>
        <begin position="15"/>
        <end position="49"/>
    </location>
</feature>
<dbReference type="Gene3D" id="3.30.70.330">
    <property type="match status" value="1"/>
</dbReference>
<accession>A0A915CML5</accession>
<evidence type="ECO:0000313" key="5">
    <source>
        <dbReference type="WBParaSite" id="jg10584"/>
    </source>
</evidence>
<dbReference type="SMART" id="SM00360">
    <property type="entry name" value="RRM"/>
    <property type="match status" value="1"/>
</dbReference>
<sequence>MIGLTEAEVIGEVEPSPAISRLHPLSDRRRRTRSPRGQGERKTQEWFPTHPKDDHVLIASRTLWFGKIPSNCSETDIREAVKDAGQPEKINIVAPRGCAYVTMRERRAAFKIIDRLGKDLQIQKKTVKISWAPSQA</sequence>
<dbReference type="InterPro" id="IPR000504">
    <property type="entry name" value="RRM_dom"/>
</dbReference>
<feature type="domain" description="RRM" evidence="3">
    <location>
        <begin position="61"/>
        <end position="134"/>
    </location>
</feature>
<reference evidence="5" key="1">
    <citation type="submission" date="2022-11" db="UniProtKB">
        <authorList>
            <consortium name="WormBaseParasite"/>
        </authorList>
    </citation>
    <scope>IDENTIFICATION</scope>
</reference>
<feature type="compositionally biased region" description="Basic and acidic residues" evidence="2">
    <location>
        <begin position="38"/>
        <end position="49"/>
    </location>
</feature>
<keyword evidence="1" id="KW-0694">RNA-binding</keyword>
<dbReference type="Pfam" id="PF00076">
    <property type="entry name" value="RRM_1"/>
    <property type="match status" value="1"/>
</dbReference>
<evidence type="ECO:0000256" key="1">
    <source>
        <dbReference type="PROSITE-ProRule" id="PRU00176"/>
    </source>
</evidence>
<dbReference type="PROSITE" id="PS50102">
    <property type="entry name" value="RRM"/>
    <property type="match status" value="1"/>
</dbReference>
<keyword evidence="4" id="KW-1185">Reference proteome</keyword>
<organism evidence="4 5">
    <name type="scientific">Ditylenchus dipsaci</name>
    <dbReference type="NCBI Taxonomy" id="166011"/>
    <lineage>
        <taxon>Eukaryota</taxon>
        <taxon>Metazoa</taxon>
        <taxon>Ecdysozoa</taxon>
        <taxon>Nematoda</taxon>
        <taxon>Chromadorea</taxon>
        <taxon>Rhabditida</taxon>
        <taxon>Tylenchina</taxon>
        <taxon>Tylenchomorpha</taxon>
        <taxon>Sphaerularioidea</taxon>
        <taxon>Anguinidae</taxon>
        <taxon>Anguininae</taxon>
        <taxon>Ditylenchus</taxon>
    </lineage>
</organism>
<dbReference type="SUPFAM" id="SSF54928">
    <property type="entry name" value="RNA-binding domain, RBD"/>
    <property type="match status" value="1"/>
</dbReference>
<proteinExistence type="predicted"/>
<dbReference type="PANTHER" id="PTHR23140">
    <property type="entry name" value="RNA PROCESSING PROTEIN LD23810P"/>
    <property type="match status" value="1"/>
</dbReference>
<evidence type="ECO:0000313" key="4">
    <source>
        <dbReference type="Proteomes" id="UP000887574"/>
    </source>
</evidence>
<dbReference type="InterPro" id="IPR012677">
    <property type="entry name" value="Nucleotide-bd_a/b_plait_sf"/>
</dbReference>
<dbReference type="InterPro" id="IPR051485">
    <property type="entry name" value="SR-CTD_assoc_factor"/>
</dbReference>
<evidence type="ECO:0000259" key="3">
    <source>
        <dbReference type="PROSITE" id="PS50102"/>
    </source>
</evidence>